<dbReference type="VEuPathDB" id="FungiDB:LEMA_P042830.1"/>
<keyword evidence="3" id="KW-1185">Reference proteome</keyword>
<protein>
    <submittedName>
        <fullName evidence="2">Predicted protein</fullName>
    </submittedName>
</protein>
<evidence type="ECO:0000313" key="2">
    <source>
        <dbReference type="EMBL" id="CBX93382.1"/>
    </source>
</evidence>
<proteinExistence type="predicted"/>
<dbReference type="InParanoid" id="E4ZP13"/>
<reference evidence="3" key="1">
    <citation type="journal article" date="2011" name="Nat. Commun.">
        <title>Effector diversification within compartments of the Leptosphaeria maculans genome affected by Repeat-Induced Point mutations.</title>
        <authorList>
            <person name="Rouxel T."/>
            <person name="Grandaubert J."/>
            <person name="Hane J.K."/>
            <person name="Hoede C."/>
            <person name="van de Wouw A.P."/>
            <person name="Couloux A."/>
            <person name="Dominguez V."/>
            <person name="Anthouard V."/>
            <person name="Bally P."/>
            <person name="Bourras S."/>
            <person name="Cozijnsen A.J."/>
            <person name="Ciuffetti L.M."/>
            <person name="Degrave A."/>
            <person name="Dilmaghani A."/>
            <person name="Duret L."/>
            <person name="Fudal I."/>
            <person name="Goodwin S.B."/>
            <person name="Gout L."/>
            <person name="Glaser N."/>
            <person name="Linglin J."/>
            <person name="Kema G.H.J."/>
            <person name="Lapalu N."/>
            <person name="Lawrence C.B."/>
            <person name="May K."/>
            <person name="Meyer M."/>
            <person name="Ollivier B."/>
            <person name="Poulain J."/>
            <person name="Schoch C.L."/>
            <person name="Simon A."/>
            <person name="Spatafora J.W."/>
            <person name="Stachowiak A."/>
            <person name="Turgeon B.G."/>
            <person name="Tyler B.M."/>
            <person name="Vincent D."/>
            <person name="Weissenbach J."/>
            <person name="Amselem J."/>
            <person name="Quesneville H."/>
            <person name="Oliver R.P."/>
            <person name="Wincker P."/>
            <person name="Balesdent M.-H."/>
            <person name="Howlett B.J."/>
        </authorList>
    </citation>
    <scope>NUCLEOTIDE SEQUENCE [LARGE SCALE GENOMIC DNA]</scope>
    <source>
        <strain evidence="3">JN3 / isolate v23.1.3 / race Av1-4-5-6-7-8</strain>
    </source>
</reference>
<dbReference type="EMBL" id="FP929105">
    <property type="protein sequence ID" value="CBX93382.1"/>
    <property type="molecule type" value="Genomic_DNA"/>
</dbReference>
<name>E4ZP13_LEPMJ</name>
<dbReference type="Proteomes" id="UP000002668">
    <property type="component" value="Genome"/>
</dbReference>
<evidence type="ECO:0000313" key="3">
    <source>
        <dbReference type="Proteomes" id="UP000002668"/>
    </source>
</evidence>
<feature type="compositionally biased region" description="Basic residues" evidence="1">
    <location>
        <begin position="1"/>
        <end position="14"/>
    </location>
</feature>
<dbReference type="HOGENOM" id="CLU_2015691_0_0_1"/>
<feature type="region of interest" description="Disordered" evidence="1">
    <location>
        <begin position="1"/>
        <end position="20"/>
    </location>
</feature>
<accession>E4ZP13</accession>
<organism evidence="3">
    <name type="scientific">Leptosphaeria maculans (strain JN3 / isolate v23.1.3 / race Av1-4-5-6-7-8)</name>
    <name type="common">Blackleg fungus</name>
    <name type="synonym">Phoma lingam</name>
    <dbReference type="NCBI Taxonomy" id="985895"/>
    <lineage>
        <taxon>Eukaryota</taxon>
        <taxon>Fungi</taxon>
        <taxon>Dikarya</taxon>
        <taxon>Ascomycota</taxon>
        <taxon>Pezizomycotina</taxon>
        <taxon>Dothideomycetes</taxon>
        <taxon>Pleosporomycetidae</taxon>
        <taxon>Pleosporales</taxon>
        <taxon>Pleosporineae</taxon>
        <taxon>Leptosphaeriaceae</taxon>
        <taxon>Plenodomus</taxon>
        <taxon>Plenodomus lingam/Leptosphaeria maculans species complex</taxon>
    </lineage>
</organism>
<evidence type="ECO:0000256" key="1">
    <source>
        <dbReference type="SAM" id="MobiDB-lite"/>
    </source>
</evidence>
<feature type="region of interest" description="Disordered" evidence="1">
    <location>
        <begin position="57"/>
        <end position="78"/>
    </location>
</feature>
<gene>
    <name evidence="2" type="ORF">LEMA_P042830.1</name>
</gene>
<dbReference type="AlphaFoldDB" id="E4ZP13"/>
<sequence>MVRHRDHNRPGSRRSRQDYDEIRLGLTTPKGEATWDWALTNDHISVKITIGTLVTPTPRTTRQYGTKGPTTPHMPPLRATRALPTTDDEEAKATLLAKVILANRRGRPDGCARRAMARDRRGP</sequence>